<evidence type="ECO:0000256" key="13">
    <source>
        <dbReference type="ARBA" id="ARBA00052542"/>
    </source>
</evidence>
<evidence type="ECO:0000256" key="1">
    <source>
        <dbReference type="ARBA" id="ARBA00004305"/>
    </source>
</evidence>
<dbReference type="CDD" id="cd06558">
    <property type="entry name" value="crotonase-like"/>
    <property type="match status" value="1"/>
</dbReference>
<comment type="catalytic activity">
    <reaction evidence="13">
        <text>(3Z)-octenoyl-CoA = (2E)-octenoyl-CoA</text>
        <dbReference type="Rhea" id="RHEA:46044"/>
        <dbReference type="ChEBI" id="CHEBI:62242"/>
        <dbReference type="ChEBI" id="CHEBI:85640"/>
    </reaction>
    <physiologicalReaction direction="left-to-right" evidence="13">
        <dbReference type="Rhea" id="RHEA:46045"/>
    </physiologicalReaction>
</comment>
<organism evidence="17 18">
    <name type="scientific">Daphnia pulex</name>
    <name type="common">Water flea</name>
    <dbReference type="NCBI Taxonomy" id="6669"/>
    <lineage>
        <taxon>Eukaryota</taxon>
        <taxon>Metazoa</taxon>
        <taxon>Ecdysozoa</taxon>
        <taxon>Arthropoda</taxon>
        <taxon>Crustacea</taxon>
        <taxon>Branchiopoda</taxon>
        <taxon>Diplostraca</taxon>
        <taxon>Cladocera</taxon>
        <taxon>Anomopoda</taxon>
        <taxon>Daphniidae</taxon>
        <taxon>Daphnia</taxon>
    </lineage>
</organism>
<reference evidence="17 18" key="1">
    <citation type="journal article" date="2011" name="Science">
        <title>The ecoresponsive genome of Daphnia pulex.</title>
        <authorList>
            <person name="Colbourne J.K."/>
            <person name="Pfrender M.E."/>
            <person name="Gilbert D."/>
            <person name="Thomas W.K."/>
            <person name="Tucker A."/>
            <person name="Oakley T.H."/>
            <person name="Tokishita S."/>
            <person name="Aerts A."/>
            <person name="Arnold G.J."/>
            <person name="Basu M.K."/>
            <person name="Bauer D.J."/>
            <person name="Caceres C.E."/>
            <person name="Carmel L."/>
            <person name="Casola C."/>
            <person name="Choi J.H."/>
            <person name="Detter J.C."/>
            <person name="Dong Q."/>
            <person name="Dusheyko S."/>
            <person name="Eads B.D."/>
            <person name="Frohlich T."/>
            <person name="Geiler-Samerotte K.A."/>
            <person name="Gerlach D."/>
            <person name="Hatcher P."/>
            <person name="Jogdeo S."/>
            <person name="Krijgsveld J."/>
            <person name="Kriventseva E.V."/>
            <person name="Kultz D."/>
            <person name="Laforsch C."/>
            <person name="Lindquist E."/>
            <person name="Lopez J."/>
            <person name="Manak J.R."/>
            <person name="Muller J."/>
            <person name="Pangilinan J."/>
            <person name="Patwardhan R.P."/>
            <person name="Pitluck S."/>
            <person name="Pritham E.J."/>
            <person name="Rechtsteiner A."/>
            <person name="Rho M."/>
            <person name="Rogozin I.B."/>
            <person name="Sakarya O."/>
            <person name="Salamov A."/>
            <person name="Schaack S."/>
            <person name="Shapiro H."/>
            <person name="Shiga Y."/>
            <person name="Skalitzky C."/>
            <person name="Smith Z."/>
            <person name="Souvorov A."/>
            <person name="Sung W."/>
            <person name="Tang Z."/>
            <person name="Tsuchiya D."/>
            <person name="Tu H."/>
            <person name="Vos H."/>
            <person name="Wang M."/>
            <person name="Wolf Y.I."/>
            <person name="Yamagata H."/>
            <person name="Yamada T."/>
            <person name="Ye Y."/>
            <person name="Shaw J.R."/>
            <person name="Andrews J."/>
            <person name="Crease T.J."/>
            <person name="Tang H."/>
            <person name="Lucas S.M."/>
            <person name="Robertson H.M."/>
            <person name="Bork P."/>
            <person name="Koonin E.V."/>
            <person name="Zdobnov E.M."/>
            <person name="Grigoriev I.V."/>
            <person name="Lynch M."/>
            <person name="Boore J.L."/>
        </authorList>
    </citation>
    <scope>NUCLEOTIDE SEQUENCE [LARGE SCALE GENOMIC DNA]</scope>
</reference>
<accession>E9FSH3</accession>
<protein>
    <recommendedName>
        <fullName evidence="15">Enoyl-CoA delta isomerase 1, mitochondrial</fullName>
    </recommendedName>
    <alternativeName>
        <fullName evidence="16">3,2-trans-enoyl-CoA isomerase</fullName>
    </alternativeName>
</protein>
<comment type="catalytic activity">
    <reaction evidence="12">
        <text>(3Z)-dodecenoyl-CoA = (2E)-dodecenoyl-CoA</text>
        <dbReference type="Rhea" id="RHEA:23716"/>
        <dbReference type="ChEBI" id="CHEBI:57330"/>
        <dbReference type="ChEBI" id="CHEBI:58543"/>
        <dbReference type="EC" id="5.3.3.8"/>
    </reaction>
    <physiologicalReaction direction="left-to-right" evidence="12">
        <dbReference type="Rhea" id="RHEA:23717"/>
    </physiologicalReaction>
</comment>
<comment type="catalytic activity">
    <reaction evidence="11">
        <text>(2E)-tetradecenoyl-CoA = (3Z)-tetradecenoyl-CoA</text>
        <dbReference type="Rhea" id="RHEA:29847"/>
        <dbReference type="ChEBI" id="CHEBI:61405"/>
        <dbReference type="ChEBI" id="CHEBI:61968"/>
    </reaction>
    <physiologicalReaction direction="right-to-left" evidence="11">
        <dbReference type="Rhea" id="RHEA:29849"/>
    </physiologicalReaction>
</comment>
<dbReference type="STRING" id="6669.E9FSH3"/>
<evidence type="ECO:0000313" key="18">
    <source>
        <dbReference type="Proteomes" id="UP000000305"/>
    </source>
</evidence>
<evidence type="ECO:0000313" key="17">
    <source>
        <dbReference type="EMBL" id="EFX89205.1"/>
    </source>
</evidence>
<keyword evidence="9" id="KW-0413">Isomerase</keyword>
<evidence type="ECO:0000256" key="8">
    <source>
        <dbReference type="ARBA" id="ARBA00023128"/>
    </source>
</evidence>
<proteinExistence type="predicted"/>
<dbReference type="SUPFAM" id="SSF52096">
    <property type="entry name" value="ClpP/crotonase"/>
    <property type="match status" value="1"/>
</dbReference>
<evidence type="ECO:0000256" key="14">
    <source>
        <dbReference type="ARBA" id="ARBA00056147"/>
    </source>
</evidence>
<dbReference type="PANTHER" id="PTHR11941">
    <property type="entry name" value="ENOYL-COA HYDRATASE-RELATED"/>
    <property type="match status" value="1"/>
</dbReference>
<comment type="catalytic activity">
    <reaction evidence="10">
        <text>(3Z)-decenoyl-CoA = (2E)-decenoyl-CoA</text>
        <dbReference type="Rhea" id="RHEA:77195"/>
        <dbReference type="ChEBI" id="CHEBI:61406"/>
        <dbReference type="ChEBI" id="CHEBI:195601"/>
    </reaction>
    <physiologicalReaction direction="left-to-right" evidence="10">
        <dbReference type="Rhea" id="RHEA:77196"/>
    </physiologicalReaction>
</comment>
<keyword evidence="6" id="KW-0007">Acetylation</keyword>
<dbReference type="Gene3D" id="3.90.226.10">
    <property type="entry name" value="2-enoyl-CoA Hydratase, Chain A, domain 1"/>
    <property type="match status" value="1"/>
</dbReference>
<dbReference type="OrthoDB" id="1696280at2759"/>
<dbReference type="AlphaFoldDB" id="E9FSH3"/>
<comment type="function">
    <text evidence="14">Key enzyme of fatty acid beta-oxidation. Able to isomerize both 3-cis (3Z) and 3-trans (3E) double bonds into the 2-trans (2E) form in a range of enoyl-CoA species, with a preference for (3Z)-enoyl-CoAs over (3E)-enoyl-CoAs. The catalytic efficiency of this enzyme is not affected by the fatty acyl chain length.</text>
</comment>
<dbReference type="FunCoup" id="E9FSH3">
    <property type="interactions" value="1255"/>
</dbReference>
<dbReference type="eggNOG" id="KOG1683">
    <property type="taxonomic scope" value="Eukaryota"/>
</dbReference>
<sequence length="283" mass="31104">MMSVTSIARNKVLPFLRKSTKMQSTASLSSLVKLEEKQGYAVVSMQKTPVNSLSLEMIQALSQSLIELEKNKCKGIILTSACPGIFSAGLDIREMYQPTDDRLNQFWSSLQTLWLQLYGSKMATVALINGHAPAGGCLLAMCCDSRIMLNGKSKIGLNETKLGIVAPSWFKDTFVNTIGVRQSERALQLGSLFSPEEALKIGLVDKLVPDMETATAVAEAELKEFLQIPGMARYLSKMKIREAAIKDLSETREADLNQFVNFAKTDAVQKGLGLYLQSLAKKN</sequence>
<evidence type="ECO:0000256" key="16">
    <source>
        <dbReference type="ARBA" id="ARBA00083575"/>
    </source>
</evidence>
<comment type="subcellular location">
    <subcellularLocation>
        <location evidence="1">Mitochondrion matrix</location>
    </subcellularLocation>
</comment>
<dbReference type="PANTHER" id="PTHR11941:SF45">
    <property type="entry name" value="ENOYL-COA DELTA ISOMERASE 1, MITOCHONDRIAL"/>
    <property type="match status" value="1"/>
</dbReference>
<keyword evidence="7" id="KW-0443">Lipid metabolism</keyword>
<comment type="pathway">
    <text evidence="2">Lipid metabolism; fatty acid beta-oxidation.</text>
</comment>
<evidence type="ECO:0000256" key="7">
    <source>
        <dbReference type="ARBA" id="ARBA00023098"/>
    </source>
</evidence>
<evidence type="ECO:0000256" key="6">
    <source>
        <dbReference type="ARBA" id="ARBA00022990"/>
    </source>
</evidence>
<dbReference type="InterPro" id="IPR029045">
    <property type="entry name" value="ClpP/crotonase-like_dom_sf"/>
</dbReference>
<evidence type="ECO:0000256" key="2">
    <source>
        <dbReference type="ARBA" id="ARBA00005005"/>
    </source>
</evidence>
<dbReference type="InterPro" id="IPR001753">
    <property type="entry name" value="Enoyl-CoA_hydra/iso"/>
</dbReference>
<keyword evidence="4" id="KW-0276">Fatty acid metabolism</keyword>
<evidence type="ECO:0000256" key="3">
    <source>
        <dbReference type="ARBA" id="ARBA00011233"/>
    </source>
</evidence>
<dbReference type="EMBL" id="GL732524">
    <property type="protein sequence ID" value="EFX89205.1"/>
    <property type="molecule type" value="Genomic_DNA"/>
</dbReference>
<gene>
    <name evidence="17" type="ORF">DAPPUDRAFT_230133</name>
</gene>
<keyword evidence="8" id="KW-0496">Mitochondrion</keyword>
<evidence type="ECO:0000256" key="15">
    <source>
        <dbReference type="ARBA" id="ARBA00068317"/>
    </source>
</evidence>
<dbReference type="PhylomeDB" id="E9FSH3"/>
<dbReference type="Gene3D" id="6.10.250.170">
    <property type="match status" value="1"/>
</dbReference>
<dbReference type="GO" id="GO:0006635">
    <property type="term" value="P:fatty acid beta-oxidation"/>
    <property type="evidence" value="ECO:0000318"/>
    <property type="project" value="GO_Central"/>
</dbReference>
<evidence type="ECO:0000256" key="4">
    <source>
        <dbReference type="ARBA" id="ARBA00022832"/>
    </source>
</evidence>
<dbReference type="HOGENOM" id="CLU_009834_7_5_1"/>
<keyword evidence="18" id="KW-1185">Reference proteome</keyword>
<dbReference type="Pfam" id="PF00378">
    <property type="entry name" value="ECH_1"/>
    <property type="match status" value="1"/>
</dbReference>
<dbReference type="Proteomes" id="UP000000305">
    <property type="component" value="Unassembled WGS sequence"/>
</dbReference>
<name>E9FSH3_DAPPU</name>
<evidence type="ECO:0000256" key="9">
    <source>
        <dbReference type="ARBA" id="ARBA00023235"/>
    </source>
</evidence>
<dbReference type="InParanoid" id="E9FSH3"/>
<keyword evidence="5" id="KW-0809">Transit peptide</keyword>
<dbReference type="OMA" id="WFMSSFL"/>
<evidence type="ECO:0000256" key="12">
    <source>
        <dbReference type="ARBA" id="ARBA00052376"/>
    </source>
</evidence>
<dbReference type="FunFam" id="3.90.226.10:FF:000034">
    <property type="entry name" value="Enoyl-CoA delta isomerase 1"/>
    <property type="match status" value="1"/>
</dbReference>
<dbReference type="GO" id="GO:0004165">
    <property type="term" value="F:delta(3)-delta(2)-enoyl-CoA isomerase activity"/>
    <property type="evidence" value="ECO:0007669"/>
    <property type="project" value="UniProtKB-EC"/>
</dbReference>
<dbReference type="KEGG" id="dpx:DAPPUDRAFT_230133"/>
<evidence type="ECO:0000256" key="10">
    <source>
        <dbReference type="ARBA" id="ARBA00050938"/>
    </source>
</evidence>
<dbReference type="GO" id="GO:0005759">
    <property type="term" value="C:mitochondrial matrix"/>
    <property type="evidence" value="ECO:0007669"/>
    <property type="project" value="UniProtKB-SubCell"/>
</dbReference>
<evidence type="ECO:0000256" key="5">
    <source>
        <dbReference type="ARBA" id="ARBA00022946"/>
    </source>
</evidence>
<comment type="subunit">
    <text evidence="3">Homotrimer.</text>
</comment>
<evidence type="ECO:0000256" key="11">
    <source>
        <dbReference type="ARBA" id="ARBA00051293"/>
    </source>
</evidence>
<dbReference type="GO" id="GO:0005739">
    <property type="term" value="C:mitochondrion"/>
    <property type="evidence" value="ECO:0000318"/>
    <property type="project" value="GO_Central"/>
</dbReference>